<keyword evidence="4 7" id="KW-0812">Transmembrane</keyword>
<dbReference type="Pfam" id="PF00528">
    <property type="entry name" value="BPD_transp_1"/>
    <property type="match status" value="1"/>
</dbReference>
<dbReference type="InterPro" id="IPR035906">
    <property type="entry name" value="MetI-like_sf"/>
</dbReference>
<sequence>MVEMLVKRALQSVLVVMVMSVVAFVGINLVGNPVYLLVAPDASFEEIARATHALGLDLPLYQQYLHFFNNALHGDLGNSFVFNRPAIGLIFERMPATMELAVTALLLSALIGIPLGLWSGLRPGSRLHKFAMGFSILGVTMPVFWLGLILILVFSVNLGWLPSGGRGPTSSLFGIEVSFLSWEGLKYILLPASTLALHNIALVMRMTEAGTREVAVQEYVKFARAKGVGPLRLMLRHIAPNVMIPIVTLMGLEFGHLIAFSLITETIFAWPGMGKLIIDSVLQLDRPVVVAYLMVVLLLFVLINFVVDVLYLVLDPRLRTRQA</sequence>
<accession>A0A1A7BZ54</accession>
<dbReference type="STRING" id="1747903.ASR47_1004309"/>
<evidence type="ECO:0000256" key="4">
    <source>
        <dbReference type="ARBA" id="ARBA00022692"/>
    </source>
</evidence>
<keyword evidence="5 7" id="KW-1133">Transmembrane helix</keyword>
<name>A0A1A7BZ54_9BURK</name>
<dbReference type="CDD" id="cd06261">
    <property type="entry name" value="TM_PBP2"/>
    <property type="match status" value="1"/>
</dbReference>
<dbReference type="OrthoDB" id="9803623at2"/>
<evidence type="ECO:0000256" key="3">
    <source>
        <dbReference type="ARBA" id="ARBA00022475"/>
    </source>
</evidence>
<proteinExistence type="inferred from homology"/>
<evidence type="ECO:0000256" key="6">
    <source>
        <dbReference type="ARBA" id="ARBA00023136"/>
    </source>
</evidence>
<dbReference type="PATRIC" id="fig|1747903.4.peg.1569"/>
<comment type="subcellular location">
    <subcellularLocation>
        <location evidence="1 7">Cell membrane</location>
        <topology evidence="1 7">Multi-pass membrane protein</topology>
    </subcellularLocation>
</comment>
<dbReference type="Gene3D" id="1.10.3720.10">
    <property type="entry name" value="MetI-like"/>
    <property type="match status" value="1"/>
</dbReference>
<dbReference type="PANTHER" id="PTHR43163">
    <property type="entry name" value="DIPEPTIDE TRANSPORT SYSTEM PERMEASE PROTEIN DPPB-RELATED"/>
    <property type="match status" value="1"/>
</dbReference>
<gene>
    <name evidence="9" type="ORF">ASR47_1004309</name>
</gene>
<feature type="domain" description="ABC transmembrane type-1" evidence="8">
    <location>
        <begin position="94"/>
        <end position="311"/>
    </location>
</feature>
<evidence type="ECO:0000256" key="1">
    <source>
        <dbReference type="ARBA" id="ARBA00004651"/>
    </source>
</evidence>
<evidence type="ECO:0000313" key="9">
    <source>
        <dbReference type="EMBL" id="OBV38034.1"/>
    </source>
</evidence>
<dbReference type="InterPro" id="IPR000515">
    <property type="entry name" value="MetI-like"/>
</dbReference>
<comment type="similarity">
    <text evidence="7">Belongs to the binding-protein-dependent transport system permease family.</text>
</comment>
<evidence type="ECO:0000313" key="10">
    <source>
        <dbReference type="Proteomes" id="UP000092713"/>
    </source>
</evidence>
<protein>
    <submittedName>
        <fullName evidence="9">Peptide/nickel transport system permease protein</fullName>
    </submittedName>
</protein>
<feature type="transmembrane region" description="Helical" evidence="7">
    <location>
        <begin position="130"/>
        <end position="154"/>
    </location>
</feature>
<comment type="caution">
    <text evidence="9">The sequence shown here is derived from an EMBL/GenBank/DDBJ whole genome shotgun (WGS) entry which is preliminary data.</text>
</comment>
<keyword evidence="2 7" id="KW-0813">Transport</keyword>
<dbReference type="InterPro" id="IPR045621">
    <property type="entry name" value="BPD_transp_1_N"/>
</dbReference>
<organism evidence="9 10">
    <name type="scientific">Janthinobacterium psychrotolerans</name>
    <dbReference type="NCBI Taxonomy" id="1747903"/>
    <lineage>
        <taxon>Bacteria</taxon>
        <taxon>Pseudomonadati</taxon>
        <taxon>Pseudomonadota</taxon>
        <taxon>Betaproteobacteria</taxon>
        <taxon>Burkholderiales</taxon>
        <taxon>Oxalobacteraceae</taxon>
        <taxon>Janthinobacterium</taxon>
    </lineage>
</organism>
<evidence type="ECO:0000256" key="5">
    <source>
        <dbReference type="ARBA" id="ARBA00022989"/>
    </source>
</evidence>
<feature type="transmembrane region" description="Helical" evidence="7">
    <location>
        <begin position="12"/>
        <end position="31"/>
    </location>
</feature>
<reference evidence="9 10" key="1">
    <citation type="submission" date="2016-04" db="EMBL/GenBank/DDBJ databases">
        <title>Draft genome sequence of Janthinobacterium psychrotolerans sp. nov., isolated from freshwater sediments in Denmark.</title>
        <authorList>
            <person name="Gong X."/>
            <person name="Skrivergaard S."/>
            <person name="Korsgaard B.S."/>
            <person name="Schreiber L."/>
            <person name="Marshall I.P."/>
            <person name="Finster K."/>
            <person name="Schramm A."/>
        </authorList>
    </citation>
    <scope>NUCLEOTIDE SEQUENCE [LARGE SCALE GENOMIC DNA]</scope>
    <source>
        <strain evidence="9 10">S3-2</strain>
    </source>
</reference>
<dbReference type="AlphaFoldDB" id="A0A1A7BZ54"/>
<evidence type="ECO:0000259" key="8">
    <source>
        <dbReference type="PROSITE" id="PS50928"/>
    </source>
</evidence>
<dbReference type="Proteomes" id="UP000092713">
    <property type="component" value="Unassembled WGS sequence"/>
</dbReference>
<evidence type="ECO:0000256" key="7">
    <source>
        <dbReference type="RuleBase" id="RU363032"/>
    </source>
</evidence>
<dbReference type="SUPFAM" id="SSF161098">
    <property type="entry name" value="MetI-like"/>
    <property type="match status" value="1"/>
</dbReference>
<evidence type="ECO:0000256" key="2">
    <source>
        <dbReference type="ARBA" id="ARBA00022448"/>
    </source>
</evidence>
<keyword evidence="6 7" id="KW-0472">Membrane</keyword>
<dbReference type="GO" id="GO:0005886">
    <property type="term" value="C:plasma membrane"/>
    <property type="evidence" value="ECO:0007669"/>
    <property type="project" value="UniProtKB-SubCell"/>
</dbReference>
<dbReference type="Pfam" id="PF19300">
    <property type="entry name" value="BPD_transp_1_N"/>
    <property type="match status" value="1"/>
</dbReference>
<dbReference type="PROSITE" id="PS50928">
    <property type="entry name" value="ABC_TM1"/>
    <property type="match status" value="1"/>
</dbReference>
<feature type="transmembrane region" description="Helical" evidence="7">
    <location>
        <begin position="290"/>
        <end position="314"/>
    </location>
</feature>
<dbReference type="GO" id="GO:0055085">
    <property type="term" value="P:transmembrane transport"/>
    <property type="evidence" value="ECO:0007669"/>
    <property type="project" value="InterPro"/>
</dbReference>
<keyword evidence="10" id="KW-1185">Reference proteome</keyword>
<feature type="transmembrane region" description="Helical" evidence="7">
    <location>
        <begin position="242"/>
        <end position="270"/>
    </location>
</feature>
<dbReference type="EMBL" id="LOCQ01000059">
    <property type="protein sequence ID" value="OBV38034.1"/>
    <property type="molecule type" value="Genomic_DNA"/>
</dbReference>
<feature type="transmembrane region" description="Helical" evidence="7">
    <location>
        <begin position="100"/>
        <end position="118"/>
    </location>
</feature>
<dbReference type="RefSeq" id="WP_065309544.1">
    <property type="nucleotide sequence ID" value="NZ_LOCQ01000059.1"/>
</dbReference>
<keyword evidence="3" id="KW-1003">Cell membrane</keyword>
<feature type="transmembrane region" description="Helical" evidence="7">
    <location>
        <begin position="187"/>
        <end position="204"/>
    </location>
</feature>
<dbReference type="PANTHER" id="PTHR43163:SF2">
    <property type="entry name" value="ABC TRANSPORTER PERMEASE PROTEIN"/>
    <property type="match status" value="1"/>
</dbReference>